<dbReference type="GO" id="GO:0043200">
    <property type="term" value="P:response to amino acid"/>
    <property type="evidence" value="ECO:0007669"/>
    <property type="project" value="TreeGrafter"/>
</dbReference>
<dbReference type="InterPro" id="IPR019887">
    <property type="entry name" value="Tscrpt_reg_AsnC/Lrp_C"/>
</dbReference>
<dbReference type="Proteomes" id="UP000198981">
    <property type="component" value="Unassembled WGS sequence"/>
</dbReference>
<keyword evidence="6" id="KW-1185">Reference proteome</keyword>
<dbReference type="GO" id="GO:0043565">
    <property type="term" value="F:sequence-specific DNA binding"/>
    <property type="evidence" value="ECO:0007669"/>
    <property type="project" value="InterPro"/>
</dbReference>
<dbReference type="InterPro" id="IPR000485">
    <property type="entry name" value="AsnC-type_HTH_dom"/>
</dbReference>
<sequence length="156" mass="16503">MHTLDATDARILLALDDDPQASTMALATRLGLARNTVHARLRRLEDDGTLQAHSRRVDAGALGRPLLAFMTLSVTQRDAQAGTAAALAAIPEVVEVLATTGDADLLARVVAVDTADLYRITELVLAAPGVERASTSIALVEVVPLRIAPLLHERAD</sequence>
<gene>
    <name evidence="5" type="ORF">SAMN03159343_3531</name>
</gene>
<dbReference type="SUPFAM" id="SSF46785">
    <property type="entry name" value="Winged helix' DNA-binding domain"/>
    <property type="match status" value="1"/>
</dbReference>
<keyword evidence="1" id="KW-0805">Transcription regulation</keyword>
<reference evidence="6" key="1">
    <citation type="submission" date="2016-10" db="EMBL/GenBank/DDBJ databases">
        <authorList>
            <person name="Varghese N."/>
            <person name="Submissions S."/>
        </authorList>
    </citation>
    <scope>NUCLEOTIDE SEQUENCE [LARGE SCALE GENOMIC DNA]</scope>
    <source>
        <strain evidence="6">DSM 45722</strain>
    </source>
</reference>
<dbReference type="InterPro" id="IPR036390">
    <property type="entry name" value="WH_DNA-bd_sf"/>
</dbReference>
<name>A0A1G4YTX8_9ACTN</name>
<dbReference type="PRINTS" id="PR00033">
    <property type="entry name" value="HTHASNC"/>
</dbReference>
<protein>
    <submittedName>
        <fullName evidence="5">DNA-binding transcriptional regulator, Lrp family</fullName>
    </submittedName>
</protein>
<evidence type="ECO:0000256" key="3">
    <source>
        <dbReference type="ARBA" id="ARBA00023163"/>
    </source>
</evidence>
<dbReference type="Gene3D" id="3.30.70.920">
    <property type="match status" value="1"/>
</dbReference>
<dbReference type="GO" id="GO:0005829">
    <property type="term" value="C:cytosol"/>
    <property type="evidence" value="ECO:0007669"/>
    <property type="project" value="TreeGrafter"/>
</dbReference>
<dbReference type="InterPro" id="IPR036388">
    <property type="entry name" value="WH-like_DNA-bd_sf"/>
</dbReference>
<dbReference type="EMBL" id="FMUH01000006">
    <property type="protein sequence ID" value="SCX56902.1"/>
    <property type="molecule type" value="Genomic_DNA"/>
</dbReference>
<dbReference type="AlphaFoldDB" id="A0A1G4YTX8"/>
<dbReference type="Pfam" id="PF01037">
    <property type="entry name" value="AsnC_trans_reg"/>
    <property type="match status" value="1"/>
</dbReference>
<feature type="domain" description="HTH asnC-type" evidence="4">
    <location>
        <begin position="4"/>
        <end position="65"/>
    </location>
</feature>
<evidence type="ECO:0000256" key="2">
    <source>
        <dbReference type="ARBA" id="ARBA00023125"/>
    </source>
</evidence>
<dbReference type="SUPFAM" id="SSF54909">
    <property type="entry name" value="Dimeric alpha+beta barrel"/>
    <property type="match status" value="1"/>
</dbReference>
<evidence type="ECO:0000313" key="6">
    <source>
        <dbReference type="Proteomes" id="UP000198981"/>
    </source>
</evidence>
<evidence type="ECO:0000259" key="4">
    <source>
        <dbReference type="PROSITE" id="PS50956"/>
    </source>
</evidence>
<keyword evidence="3" id="KW-0804">Transcription</keyword>
<dbReference type="SMART" id="SM00344">
    <property type="entry name" value="HTH_ASNC"/>
    <property type="match status" value="1"/>
</dbReference>
<dbReference type="RefSeq" id="WP_207798563.1">
    <property type="nucleotide sequence ID" value="NZ_FMUH01000006.1"/>
</dbReference>
<keyword evidence="2 5" id="KW-0238">DNA-binding</keyword>
<dbReference type="Pfam" id="PF13412">
    <property type="entry name" value="HTH_24"/>
    <property type="match status" value="1"/>
</dbReference>
<dbReference type="InterPro" id="IPR011008">
    <property type="entry name" value="Dimeric_a/b-barrel"/>
</dbReference>
<dbReference type="InterPro" id="IPR019888">
    <property type="entry name" value="Tscrpt_reg_AsnC-like"/>
</dbReference>
<evidence type="ECO:0000256" key="1">
    <source>
        <dbReference type="ARBA" id="ARBA00023015"/>
    </source>
</evidence>
<organism evidence="5 6">
    <name type="scientific">Klenkia marina</name>
    <dbReference type="NCBI Taxonomy" id="1960309"/>
    <lineage>
        <taxon>Bacteria</taxon>
        <taxon>Bacillati</taxon>
        <taxon>Actinomycetota</taxon>
        <taxon>Actinomycetes</taxon>
        <taxon>Geodermatophilales</taxon>
        <taxon>Geodermatophilaceae</taxon>
        <taxon>Klenkia</taxon>
    </lineage>
</organism>
<accession>A0A1G4YTX8</accession>
<dbReference type="PANTHER" id="PTHR30154:SF34">
    <property type="entry name" value="TRANSCRIPTIONAL REGULATOR AZLB"/>
    <property type="match status" value="1"/>
</dbReference>
<dbReference type="Gene3D" id="1.10.10.10">
    <property type="entry name" value="Winged helix-like DNA-binding domain superfamily/Winged helix DNA-binding domain"/>
    <property type="match status" value="1"/>
</dbReference>
<dbReference type="STRING" id="1960309.SAMN03159343_3531"/>
<evidence type="ECO:0000313" key="5">
    <source>
        <dbReference type="EMBL" id="SCX56902.1"/>
    </source>
</evidence>
<dbReference type="PANTHER" id="PTHR30154">
    <property type="entry name" value="LEUCINE-RESPONSIVE REGULATORY PROTEIN"/>
    <property type="match status" value="1"/>
</dbReference>
<proteinExistence type="predicted"/>
<dbReference type="PROSITE" id="PS50956">
    <property type="entry name" value="HTH_ASNC_2"/>
    <property type="match status" value="1"/>
</dbReference>